<evidence type="ECO:0000313" key="8">
    <source>
        <dbReference type="Proteomes" id="UP000183940"/>
    </source>
</evidence>
<dbReference type="EC" id="3.5.4.2" evidence="5"/>
<gene>
    <name evidence="7" type="ORF">BI308_21775</name>
</gene>
<keyword evidence="2 5" id="KW-0378">Hydrolase</keyword>
<feature type="binding site" evidence="5">
    <location>
        <position position="16"/>
    </location>
    <ligand>
        <name>Zn(2+)</name>
        <dbReference type="ChEBI" id="CHEBI:29105"/>
        <note>catalytic</note>
    </ligand>
</feature>
<feature type="domain" description="Adenosine deaminase" evidence="6">
    <location>
        <begin position="9"/>
        <end position="328"/>
    </location>
</feature>
<keyword evidence="8" id="KW-1185">Reference proteome</keyword>
<feature type="active site" description="Proton donor" evidence="5">
    <location>
        <position position="197"/>
    </location>
</feature>
<evidence type="ECO:0000256" key="3">
    <source>
        <dbReference type="ARBA" id="ARBA00022833"/>
    </source>
</evidence>
<comment type="function">
    <text evidence="5">Catalyzes the hydrolytic deamination of adenine to hypoxanthine. Plays an important role in the purine salvage pathway and in nitrogen catabolism.</text>
</comment>
<comment type="catalytic activity">
    <reaction evidence="5">
        <text>adenine + H2O + H(+) = hypoxanthine + NH4(+)</text>
        <dbReference type="Rhea" id="RHEA:23688"/>
        <dbReference type="ChEBI" id="CHEBI:15377"/>
        <dbReference type="ChEBI" id="CHEBI:15378"/>
        <dbReference type="ChEBI" id="CHEBI:16708"/>
        <dbReference type="ChEBI" id="CHEBI:17368"/>
        <dbReference type="ChEBI" id="CHEBI:28938"/>
        <dbReference type="EC" id="3.5.4.2"/>
    </reaction>
</comment>
<evidence type="ECO:0000256" key="1">
    <source>
        <dbReference type="ARBA" id="ARBA00022723"/>
    </source>
</evidence>
<evidence type="ECO:0000256" key="5">
    <source>
        <dbReference type="HAMAP-Rule" id="MF_01962"/>
    </source>
</evidence>
<proteinExistence type="inferred from homology"/>
<dbReference type="PANTHER" id="PTHR43114:SF6">
    <property type="entry name" value="ADENINE DEAMINASE"/>
    <property type="match status" value="1"/>
</dbReference>
<dbReference type="GO" id="GO:0009117">
    <property type="term" value="P:nucleotide metabolic process"/>
    <property type="evidence" value="ECO:0007669"/>
    <property type="project" value="UniProtKB-KW"/>
</dbReference>
<evidence type="ECO:0000313" key="7">
    <source>
        <dbReference type="EMBL" id="OJJ19017.1"/>
    </source>
</evidence>
<keyword evidence="4 5" id="KW-0546">Nucleotide metabolism</keyword>
<evidence type="ECO:0000256" key="2">
    <source>
        <dbReference type="ARBA" id="ARBA00022801"/>
    </source>
</evidence>
<dbReference type="InterPro" id="IPR006330">
    <property type="entry name" value="Ado/ade_deaminase"/>
</dbReference>
<dbReference type="EMBL" id="MLAW01000053">
    <property type="protein sequence ID" value="OJJ19017.1"/>
    <property type="molecule type" value="Genomic_DNA"/>
</dbReference>
<keyword evidence="3 5" id="KW-0862">Zinc</keyword>
<feature type="binding site" evidence="5">
    <location>
        <position position="14"/>
    </location>
    <ligand>
        <name>Zn(2+)</name>
        <dbReference type="ChEBI" id="CHEBI:29105"/>
        <note>catalytic</note>
    </ligand>
</feature>
<evidence type="ECO:0000256" key="4">
    <source>
        <dbReference type="ARBA" id="ARBA00023080"/>
    </source>
</evidence>
<reference evidence="7" key="1">
    <citation type="submission" date="2016-10" db="EMBL/GenBank/DDBJ databases">
        <title>CRISPR-Cas defence system in Roseofilum reptotaenium: evidence of a bacteriophage-cyanobacterium arms race in the coral black band disease.</title>
        <authorList>
            <person name="Buerger P."/>
            <person name="Wood-Charlson E.M."/>
            <person name="Weynberg K.D."/>
            <person name="Willis B."/>
            <person name="Van Oppen M.J."/>
        </authorList>
    </citation>
    <scope>NUCLEOTIDE SEQUENCE [LARGE SCALE GENOMIC DNA]</scope>
    <source>
        <strain evidence="7">AO1-A</strain>
    </source>
</reference>
<dbReference type="FunFam" id="3.20.20.140:FF:000039">
    <property type="entry name" value="Adenine deaminase"/>
    <property type="match status" value="1"/>
</dbReference>
<sequence>MNDWIRELPKAELHIHIEGSLEPELMFALADRHQMTLPYNSIEAAHQAYQFQDLQSFLDLYYAGANVLCTEQDFYDLTWAYLQRADKQTIRHTEIFFDPQTHTQRGIAFEVAIAGIHQALVDGQSQLGISSGLILCFLRHLSAEDAMKTLEDALPYQDWIVGVGLDSSERGHPPSKFTAVFDRARAHGLLTVAHAGEEGPPEYIWEAIDSLKVSRIDHGVRSPEDPKLMAWLKEQQIPLTVCPLSNIELGVFETLEQHPIKQLLDAGLRVTVNSDDPAYFGGYVQENFMAIYEALNLSQQDLYQLAKNSFLSSFVSESAKEIAIAELDAYMHQTLQELPPLYNTL</sequence>
<dbReference type="GO" id="GO:0000034">
    <property type="term" value="F:adenine deaminase activity"/>
    <property type="evidence" value="ECO:0007669"/>
    <property type="project" value="UniProtKB-UniRule"/>
</dbReference>
<dbReference type="STRING" id="1925591.BI308_21775"/>
<dbReference type="GO" id="GO:0008270">
    <property type="term" value="F:zinc ion binding"/>
    <property type="evidence" value="ECO:0007669"/>
    <property type="project" value="UniProtKB-UniRule"/>
</dbReference>
<feature type="binding site" evidence="5">
    <location>
        <position position="275"/>
    </location>
    <ligand>
        <name>Zn(2+)</name>
        <dbReference type="ChEBI" id="CHEBI:29105"/>
        <note>catalytic</note>
    </ligand>
</feature>
<name>A0A1L9QLE6_9CYAN</name>
<feature type="site" description="Important for catalytic activity" evidence="5">
    <location>
        <position position="218"/>
    </location>
</feature>
<comment type="cofactor">
    <cofactor evidence="5">
        <name>Zn(2+)</name>
        <dbReference type="ChEBI" id="CHEBI:29105"/>
    </cofactor>
    <text evidence="5">Binds 1 zinc ion per subunit.</text>
</comment>
<dbReference type="GO" id="GO:0006146">
    <property type="term" value="P:adenine catabolic process"/>
    <property type="evidence" value="ECO:0007669"/>
    <property type="project" value="UniProtKB-UniRule"/>
</dbReference>
<dbReference type="HAMAP" id="MF_01962">
    <property type="entry name" value="Adenine_deaminase"/>
    <property type="match status" value="1"/>
</dbReference>
<feature type="binding site" evidence="5">
    <location>
        <position position="194"/>
    </location>
    <ligand>
        <name>Zn(2+)</name>
        <dbReference type="ChEBI" id="CHEBI:29105"/>
        <note>catalytic</note>
    </ligand>
</feature>
<organism evidence="7 8">
    <name type="scientific">Roseofilum reptotaenium AO1-A</name>
    <dbReference type="NCBI Taxonomy" id="1925591"/>
    <lineage>
        <taxon>Bacteria</taxon>
        <taxon>Bacillati</taxon>
        <taxon>Cyanobacteriota</taxon>
        <taxon>Cyanophyceae</taxon>
        <taxon>Desertifilales</taxon>
        <taxon>Desertifilaceae</taxon>
        <taxon>Roseofilum</taxon>
    </lineage>
</organism>
<evidence type="ECO:0000259" key="6">
    <source>
        <dbReference type="Pfam" id="PF00962"/>
    </source>
</evidence>
<dbReference type="InterPro" id="IPR028892">
    <property type="entry name" value="ADE"/>
</dbReference>
<dbReference type="Proteomes" id="UP000183940">
    <property type="component" value="Unassembled WGS sequence"/>
</dbReference>
<dbReference type="Pfam" id="PF00962">
    <property type="entry name" value="A_deaminase"/>
    <property type="match status" value="1"/>
</dbReference>
<dbReference type="SUPFAM" id="SSF51556">
    <property type="entry name" value="Metallo-dependent hydrolases"/>
    <property type="match status" value="1"/>
</dbReference>
<feature type="binding site" evidence="5">
    <location>
        <position position="276"/>
    </location>
    <ligand>
        <name>substrate</name>
    </ligand>
</feature>
<protein>
    <recommendedName>
        <fullName evidence="5">Adenine deaminase</fullName>
        <shortName evidence="5">ADE</shortName>
        <ecNumber evidence="5">3.5.4.2</ecNumber>
    </recommendedName>
    <alternativeName>
        <fullName evidence="5">Adenine aminohydrolase</fullName>
        <shortName evidence="5">AAH</shortName>
    </alternativeName>
</protein>
<dbReference type="InterPro" id="IPR001365">
    <property type="entry name" value="A_deaminase_dom"/>
</dbReference>
<comment type="similarity">
    <text evidence="5">Belongs to the metallo-dependent hydrolases superfamily. Adenosine and AMP deaminases family. Adenine deaminase type 2 subfamily.</text>
</comment>
<dbReference type="Gene3D" id="3.20.20.140">
    <property type="entry name" value="Metal-dependent hydrolases"/>
    <property type="match status" value="1"/>
</dbReference>
<dbReference type="CDD" id="cd01320">
    <property type="entry name" value="ADA"/>
    <property type="match status" value="1"/>
</dbReference>
<dbReference type="PANTHER" id="PTHR43114">
    <property type="entry name" value="ADENINE DEAMINASE"/>
    <property type="match status" value="1"/>
</dbReference>
<dbReference type="AlphaFoldDB" id="A0A1L9QLE6"/>
<dbReference type="GO" id="GO:0005829">
    <property type="term" value="C:cytosol"/>
    <property type="evidence" value="ECO:0007669"/>
    <property type="project" value="TreeGrafter"/>
</dbReference>
<dbReference type="NCBIfam" id="NF006850">
    <property type="entry name" value="PRK09358.1-6"/>
    <property type="match status" value="1"/>
</dbReference>
<accession>A0A1L9QLE6</accession>
<dbReference type="NCBIfam" id="TIGR01430">
    <property type="entry name" value="aden_deam"/>
    <property type="match status" value="1"/>
</dbReference>
<keyword evidence="1 5" id="KW-0479">Metal-binding</keyword>
<dbReference type="GO" id="GO:0043103">
    <property type="term" value="P:hypoxanthine salvage"/>
    <property type="evidence" value="ECO:0007669"/>
    <property type="project" value="UniProtKB-UniRule"/>
</dbReference>
<comment type="caution">
    <text evidence="7">The sequence shown here is derived from an EMBL/GenBank/DDBJ whole genome shotgun (WGS) entry which is preliminary data.</text>
</comment>
<dbReference type="InterPro" id="IPR032466">
    <property type="entry name" value="Metal_Hydrolase"/>
</dbReference>